<evidence type="ECO:0000313" key="2">
    <source>
        <dbReference type="EMBL" id="RXM31889.1"/>
    </source>
</evidence>
<dbReference type="AlphaFoldDB" id="A0A444U9Q4"/>
<organism evidence="2 3">
    <name type="scientific">Acipenser ruthenus</name>
    <name type="common">Sterlet sturgeon</name>
    <dbReference type="NCBI Taxonomy" id="7906"/>
    <lineage>
        <taxon>Eukaryota</taxon>
        <taxon>Metazoa</taxon>
        <taxon>Chordata</taxon>
        <taxon>Craniata</taxon>
        <taxon>Vertebrata</taxon>
        <taxon>Euteleostomi</taxon>
        <taxon>Actinopterygii</taxon>
        <taxon>Chondrostei</taxon>
        <taxon>Acipenseriformes</taxon>
        <taxon>Acipenseridae</taxon>
        <taxon>Acipenser</taxon>
    </lineage>
</organism>
<dbReference type="EMBL" id="SCEB01214992">
    <property type="protein sequence ID" value="RXM31889.1"/>
    <property type="molecule type" value="Genomic_DNA"/>
</dbReference>
<evidence type="ECO:0000256" key="1">
    <source>
        <dbReference type="SAM" id="MobiDB-lite"/>
    </source>
</evidence>
<gene>
    <name evidence="2" type="ORF">EOD39_6583</name>
</gene>
<feature type="region of interest" description="Disordered" evidence="1">
    <location>
        <begin position="1"/>
        <end position="78"/>
    </location>
</feature>
<name>A0A444U9Q4_ACIRT</name>
<proteinExistence type="predicted"/>
<evidence type="ECO:0000313" key="3">
    <source>
        <dbReference type="Proteomes" id="UP000289886"/>
    </source>
</evidence>
<keyword evidence="3" id="KW-1185">Reference proteome</keyword>
<protein>
    <submittedName>
        <fullName evidence="2">Uncharacterized protein</fullName>
    </submittedName>
</protein>
<comment type="caution">
    <text evidence="2">The sequence shown here is derived from an EMBL/GenBank/DDBJ whole genome shotgun (WGS) entry which is preliminary data.</text>
</comment>
<sequence>MSNFHPCASCKRKLLPQDKHTNPAASLGEPLSASGSQASAPYPPSPVQIIPSAQASQCHRNRSRSPSRDRKRARNADQARDIAELKGQMAQILKHLSRQQVPPAPARAPHSPAPEHTLASPVVVTEVEQQDVVMSEEEQDVLSLAASWDEESFLRTETQDPDLTQRGLEYHLSVVLKVHWRLSYYHQTHFTDPTNPAGLGIFVRRQDIISQDGFADLTGPPYYYFSMSPNPQNIIYNPNVF</sequence>
<feature type="compositionally biased region" description="Basic residues" evidence="1">
    <location>
        <begin position="59"/>
        <end position="73"/>
    </location>
</feature>
<reference evidence="2 3" key="1">
    <citation type="submission" date="2019-01" db="EMBL/GenBank/DDBJ databases">
        <title>Draft Genome and Complete Hox-Cluster Characterization of the Sterlet Sturgeon (Acipenser ruthenus).</title>
        <authorList>
            <person name="Wei Q."/>
        </authorList>
    </citation>
    <scope>NUCLEOTIDE SEQUENCE [LARGE SCALE GENOMIC DNA]</scope>
    <source>
        <strain evidence="2">WHYD16114868_AA</strain>
        <tissue evidence="2">Blood</tissue>
    </source>
</reference>
<accession>A0A444U9Q4</accession>
<dbReference type="Proteomes" id="UP000289886">
    <property type="component" value="Unassembled WGS sequence"/>
</dbReference>